<accession>A0A0H3DC65</accession>
<dbReference type="SMART" id="SM01012">
    <property type="entry name" value="ANTAR"/>
    <property type="match status" value="1"/>
</dbReference>
<gene>
    <name evidence="6" type="ordered locus">AMED_6551</name>
</gene>
<dbReference type="PIRSF" id="PIRSF036625">
    <property type="entry name" value="GAF_ANTAR"/>
    <property type="match status" value="1"/>
</dbReference>
<dbReference type="InterPro" id="IPR036388">
    <property type="entry name" value="WH-like_DNA-bd_sf"/>
</dbReference>
<dbReference type="InterPro" id="IPR029016">
    <property type="entry name" value="GAF-like_dom_sf"/>
</dbReference>
<dbReference type="GeneID" id="92874203"/>
<protein>
    <submittedName>
        <fullName evidence="6">Two-component system response regulator</fullName>
    </submittedName>
</protein>
<dbReference type="PROSITE" id="PS50921">
    <property type="entry name" value="ANTAR"/>
    <property type="match status" value="1"/>
</dbReference>
<evidence type="ECO:0000256" key="4">
    <source>
        <dbReference type="ARBA" id="ARBA00023163"/>
    </source>
</evidence>
<dbReference type="Pfam" id="PF13185">
    <property type="entry name" value="GAF_2"/>
    <property type="match status" value="1"/>
</dbReference>
<dbReference type="KEGG" id="amd:AMED_6551"/>
<dbReference type="GO" id="GO:0016301">
    <property type="term" value="F:kinase activity"/>
    <property type="evidence" value="ECO:0007669"/>
    <property type="project" value="UniProtKB-KW"/>
</dbReference>
<proteinExistence type="predicted"/>
<dbReference type="Pfam" id="PF03861">
    <property type="entry name" value="ANTAR"/>
    <property type="match status" value="1"/>
</dbReference>
<evidence type="ECO:0000259" key="5">
    <source>
        <dbReference type="PROSITE" id="PS50921"/>
    </source>
</evidence>
<feature type="domain" description="ANTAR" evidence="5">
    <location>
        <begin position="170"/>
        <end position="231"/>
    </location>
</feature>
<dbReference type="GO" id="GO:0003723">
    <property type="term" value="F:RNA binding"/>
    <property type="evidence" value="ECO:0007669"/>
    <property type="project" value="InterPro"/>
</dbReference>
<keyword evidence="1" id="KW-0808">Transferase</keyword>
<dbReference type="SUPFAM" id="SSF55781">
    <property type="entry name" value="GAF domain-like"/>
    <property type="match status" value="1"/>
</dbReference>
<evidence type="ECO:0000313" key="7">
    <source>
        <dbReference type="Proteomes" id="UP000000328"/>
    </source>
</evidence>
<dbReference type="InterPro" id="IPR011006">
    <property type="entry name" value="CheY-like_superfamily"/>
</dbReference>
<dbReference type="InterPro" id="IPR012074">
    <property type="entry name" value="GAF_ANTAR"/>
</dbReference>
<dbReference type="Gene3D" id="1.10.10.10">
    <property type="entry name" value="Winged helix-like DNA-binding domain superfamily/Winged helix DNA-binding domain"/>
    <property type="match status" value="1"/>
</dbReference>
<name>A0A0H3DC65_AMYMU</name>
<keyword evidence="2" id="KW-0418">Kinase</keyword>
<dbReference type="SMART" id="SM00065">
    <property type="entry name" value="GAF"/>
    <property type="match status" value="1"/>
</dbReference>
<organism evidence="6 7">
    <name type="scientific">Amycolatopsis mediterranei (strain U-32)</name>
    <dbReference type="NCBI Taxonomy" id="749927"/>
    <lineage>
        <taxon>Bacteria</taxon>
        <taxon>Bacillati</taxon>
        <taxon>Actinomycetota</taxon>
        <taxon>Actinomycetes</taxon>
        <taxon>Pseudonocardiales</taxon>
        <taxon>Pseudonocardiaceae</taxon>
        <taxon>Amycolatopsis</taxon>
    </lineage>
</organism>
<dbReference type="OrthoDB" id="3688893at2"/>
<dbReference type="PATRIC" id="fig|749927.5.peg.6812"/>
<dbReference type="InterPro" id="IPR003018">
    <property type="entry name" value="GAF"/>
</dbReference>
<dbReference type="Gene3D" id="3.30.450.40">
    <property type="match status" value="1"/>
</dbReference>
<dbReference type="HOGENOM" id="CLU_074354_2_0_11"/>
<sequence length="237" mass="25031">MTADLPLADELAVVVARMSGLLLTWDSVEPAIEIIATSAGEAIPASAGAGVSLLEGGRRTTAVASDEVVRKADDLQYALDEGPCLSAFSACATHRVDDVRTDPRWPRWGPAAAELGMLAALSAPLLVQDTCVGAVKVYAREAGAFSARDERLLTLFAAQAGVLLGYVRRAEDGRRTSEAFREALRSRDVLNMAKGALMEREGVSEEVAFGLLLSMARARRQDVAQVAASVVEGYPGS</sequence>
<evidence type="ECO:0000256" key="1">
    <source>
        <dbReference type="ARBA" id="ARBA00022679"/>
    </source>
</evidence>
<evidence type="ECO:0000256" key="3">
    <source>
        <dbReference type="ARBA" id="ARBA00023015"/>
    </source>
</evidence>
<dbReference type="Proteomes" id="UP000000328">
    <property type="component" value="Chromosome"/>
</dbReference>
<dbReference type="SUPFAM" id="SSF52172">
    <property type="entry name" value="CheY-like"/>
    <property type="match status" value="1"/>
</dbReference>
<keyword evidence="4" id="KW-0804">Transcription</keyword>
<dbReference type="EMBL" id="CP002000">
    <property type="protein sequence ID" value="ADJ48281.1"/>
    <property type="molecule type" value="Genomic_DNA"/>
</dbReference>
<dbReference type="InterPro" id="IPR005561">
    <property type="entry name" value="ANTAR"/>
</dbReference>
<evidence type="ECO:0000256" key="2">
    <source>
        <dbReference type="ARBA" id="ARBA00022777"/>
    </source>
</evidence>
<reference evidence="6 7" key="1">
    <citation type="journal article" date="2010" name="Cell Res.">
        <title>Complete genome sequence of the rifamycin SV-producing Amycolatopsis mediterranei U32 revealed its genetic characteristics in phylogeny and metabolism.</title>
        <authorList>
            <person name="Zhao W."/>
            <person name="Zhong Y."/>
            <person name="Yuan H."/>
            <person name="Wang J."/>
            <person name="Zheng H."/>
            <person name="Wang Y."/>
            <person name="Cen X."/>
            <person name="Xu F."/>
            <person name="Bai J."/>
            <person name="Han X."/>
            <person name="Lu G."/>
            <person name="Zhu Y."/>
            <person name="Shao Z."/>
            <person name="Yan H."/>
            <person name="Li C."/>
            <person name="Peng N."/>
            <person name="Zhang Z."/>
            <person name="Zhang Y."/>
            <person name="Lin W."/>
            <person name="Fan Y."/>
            <person name="Qin Z."/>
            <person name="Hu Y."/>
            <person name="Zhu B."/>
            <person name="Wang S."/>
            <person name="Ding X."/>
            <person name="Zhao G.P."/>
        </authorList>
    </citation>
    <scope>NUCLEOTIDE SEQUENCE [LARGE SCALE GENOMIC DNA]</scope>
    <source>
        <strain evidence="7">U-32</strain>
    </source>
</reference>
<dbReference type="AlphaFoldDB" id="A0A0H3DC65"/>
<evidence type="ECO:0000313" key="6">
    <source>
        <dbReference type="EMBL" id="ADJ48281.1"/>
    </source>
</evidence>
<dbReference type="eggNOG" id="COG2203">
    <property type="taxonomic scope" value="Bacteria"/>
</dbReference>
<keyword evidence="3" id="KW-0805">Transcription regulation</keyword>
<dbReference type="RefSeq" id="WP_013228330.1">
    <property type="nucleotide sequence ID" value="NC_014318.1"/>
</dbReference>